<dbReference type="CDD" id="cd06223">
    <property type="entry name" value="PRTases_typeI"/>
    <property type="match status" value="1"/>
</dbReference>
<evidence type="ECO:0000259" key="2">
    <source>
        <dbReference type="Pfam" id="PF00156"/>
    </source>
</evidence>
<reference evidence="5" key="1">
    <citation type="journal article" date="2019" name="Int. J. Syst. Evol. Microbiol.">
        <title>The Global Catalogue of Microorganisms (GCM) 10K type strain sequencing project: providing services to taxonomists for standard genome sequencing and annotation.</title>
        <authorList>
            <consortium name="The Broad Institute Genomics Platform"/>
            <consortium name="The Broad Institute Genome Sequencing Center for Infectious Disease"/>
            <person name="Wu L."/>
            <person name="Ma J."/>
        </authorList>
    </citation>
    <scope>NUCLEOTIDE SEQUENCE [LARGE SCALE GENOMIC DNA]</scope>
    <source>
        <strain evidence="5">CGMCC 1.12702</strain>
    </source>
</reference>
<gene>
    <name evidence="4" type="ORF">ACFSGX_08785</name>
</gene>
<dbReference type="Pfam" id="PF18912">
    <property type="entry name" value="DZR_2"/>
    <property type="match status" value="1"/>
</dbReference>
<evidence type="ECO:0000313" key="4">
    <source>
        <dbReference type="EMBL" id="MFD1950860.1"/>
    </source>
</evidence>
<dbReference type="RefSeq" id="WP_380929174.1">
    <property type="nucleotide sequence ID" value="NZ_JBHUGS010000002.1"/>
</dbReference>
<evidence type="ECO:0000256" key="1">
    <source>
        <dbReference type="ARBA" id="ARBA00008007"/>
    </source>
</evidence>
<feature type="domain" description="Double zinc ribbon" evidence="3">
    <location>
        <begin position="16"/>
        <end position="73"/>
    </location>
</feature>
<dbReference type="InterPro" id="IPR051910">
    <property type="entry name" value="ComF/GntX_DNA_util-trans"/>
</dbReference>
<dbReference type="InterPro" id="IPR044005">
    <property type="entry name" value="DZR_2"/>
</dbReference>
<comment type="caution">
    <text evidence="4">The sequence shown here is derived from an EMBL/GenBank/DDBJ whole genome shotgun (WGS) entry which is preliminary data.</text>
</comment>
<dbReference type="PANTHER" id="PTHR47505:SF1">
    <property type="entry name" value="DNA UTILIZATION PROTEIN YHGH"/>
    <property type="match status" value="1"/>
</dbReference>
<feature type="domain" description="Phosphoribosyltransferase" evidence="2">
    <location>
        <begin position="148"/>
        <end position="237"/>
    </location>
</feature>
<organism evidence="4 5">
    <name type="scientific">Sphingomonas arantia</name>
    <dbReference type="NCBI Taxonomy" id="1460676"/>
    <lineage>
        <taxon>Bacteria</taxon>
        <taxon>Pseudomonadati</taxon>
        <taxon>Pseudomonadota</taxon>
        <taxon>Alphaproteobacteria</taxon>
        <taxon>Sphingomonadales</taxon>
        <taxon>Sphingomonadaceae</taxon>
        <taxon>Sphingomonas</taxon>
    </lineage>
</organism>
<sequence length="248" mass="26830">MAVLTHLARFGDACVSFALPPRCPGCGVVVAGDHRFCLDCWAGLDFLGGPACQRCGRPLPDETLGVTSCAPCLARPPAFDHASAAVAYGPIARALALKLKYGRRPGVARTMARLMQRLVPAGDDVVLVPVPLHRWRIWTRGFNQSALIAGTLAKRGGVAIALDAIERHRRTPPLRDMNPRQRAATVQGAFRMRDAEQVRGRRVVLVDDIFTTGATAEACARVLRRAGAAEVRLVCWARVVVRDGDPVR</sequence>
<dbReference type="Proteomes" id="UP001597400">
    <property type="component" value="Unassembled WGS sequence"/>
</dbReference>
<dbReference type="EMBL" id="JBHUGS010000002">
    <property type="protein sequence ID" value="MFD1950860.1"/>
    <property type="molecule type" value="Genomic_DNA"/>
</dbReference>
<dbReference type="SUPFAM" id="SSF53271">
    <property type="entry name" value="PRTase-like"/>
    <property type="match status" value="1"/>
</dbReference>
<dbReference type="InterPro" id="IPR029057">
    <property type="entry name" value="PRTase-like"/>
</dbReference>
<keyword evidence="5" id="KW-1185">Reference proteome</keyword>
<dbReference type="Gene3D" id="3.40.50.2020">
    <property type="match status" value="1"/>
</dbReference>
<dbReference type="Pfam" id="PF00156">
    <property type="entry name" value="Pribosyltran"/>
    <property type="match status" value="1"/>
</dbReference>
<protein>
    <submittedName>
        <fullName evidence="4">Double zinc ribbon domain-containing protein</fullName>
    </submittedName>
</protein>
<dbReference type="PANTHER" id="PTHR47505">
    <property type="entry name" value="DNA UTILIZATION PROTEIN YHGH"/>
    <property type="match status" value="1"/>
</dbReference>
<proteinExistence type="inferred from homology"/>
<name>A0ABW4TYB0_9SPHN</name>
<dbReference type="InterPro" id="IPR000836">
    <property type="entry name" value="PRTase_dom"/>
</dbReference>
<accession>A0ABW4TYB0</accession>
<evidence type="ECO:0000313" key="5">
    <source>
        <dbReference type="Proteomes" id="UP001597400"/>
    </source>
</evidence>
<comment type="similarity">
    <text evidence="1">Belongs to the ComF/GntX family.</text>
</comment>
<evidence type="ECO:0000259" key="3">
    <source>
        <dbReference type="Pfam" id="PF18912"/>
    </source>
</evidence>